<dbReference type="GeneID" id="300940636"/>
<evidence type="ECO:0008006" key="4">
    <source>
        <dbReference type="Google" id="ProtNLM"/>
    </source>
</evidence>
<dbReference type="Proteomes" id="UP000065261">
    <property type="component" value="Chromosome I"/>
</dbReference>
<dbReference type="EMBL" id="CP011034">
    <property type="protein sequence ID" value="ALS31973.1"/>
    <property type="molecule type" value="Genomic_DNA"/>
</dbReference>
<sequence>MSDLPDYEEAQLLLEKNEIFVSPAEAHGVISGLLACGLTIDDKEYLGLLSDVFNDGDSFSNNLKQFFGSIYKQVVASFNDEEFAFDLFLPSDDETLIDQANGLVSWVAGFMLGFGLKQKDYGKLSADVKEVITDFSEITRLDTTFEETEEDSQALHEVIEYVRVSALLCFAELGKDQSTASTKKTLH</sequence>
<dbReference type="GO" id="GO:0005829">
    <property type="term" value="C:cytosol"/>
    <property type="evidence" value="ECO:0007669"/>
    <property type="project" value="TreeGrafter"/>
</dbReference>
<comment type="similarity">
    <text evidence="1">Belongs to the UPF0149 family.</text>
</comment>
<dbReference type="NCBIfam" id="TIGR02292">
    <property type="entry name" value="ygfB_yecA"/>
    <property type="match status" value="1"/>
</dbReference>
<dbReference type="SUPFAM" id="SSF101327">
    <property type="entry name" value="YgfB-like"/>
    <property type="match status" value="1"/>
</dbReference>
<dbReference type="PANTHER" id="PTHR37528">
    <property type="entry name" value="UPF0149 PROTEIN YGFB"/>
    <property type="match status" value="1"/>
</dbReference>
<accession>A0A0U2VEP7</accession>
<dbReference type="InterPro" id="IPR011978">
    <property type="entry name" value="YgfB-like"/>
</dbReference>
<dbReference type="Pfam" id="PF03695">
    <property type="entry name" value="UPF0149"/>
    <property type="match status" value="1"/>
</dbReference>
<dbReference type="AlphaFoldDB" id="A0A0U2VEP7"/>
<gene>
    <name evidence="2" type="ORF">PTRA_a0638</name>
</gene>
<reference evidence="2 3" key="1">
    <citation type="submission" date="2015-03" db="EMBL/GenBank/DDBJ databases">
        <authorList>
            <person name="Murphy D."/>
        </authorList>
    </citation>
    <scope>NUCLEOTIDE SEQUENCE [LARGE SCALE GENOMIC DNA]</scope>
    <source>
        <strain evidence="2 3">KMM 520</strain>
    </source>
</reference>
<dbReference type="KEGG" id="ptn:PTRA_a0638"/>
<name>A0A0U2VEP7_9GAMM</name>
<protein>
    <recommendedName>
        <fullName evidence="4">YecA family protein</fullName>
    </recommendedName>
</protein>
<organism evidence="2">
    <name type="scientific">Pseudoalteromonas translucida KMM 520</name>
    <dbReference type="NCBI Taxonomy" id="1315283"/>
    <lineage>
        <taxon>Bacteria</taxon>
        <taxon>Pseudomonadati</taxon>
        <taxon>Pseudomonadota</taxon>
        <taxon>Gammaproteobacteria</taxon>
        <taxon>Alteromonadales</taxon>
        <taxon>Pseudoalteromonadaceae</taxon>
        <taxon>Pseudoalteromonas</taxon>
    </lineage>
</organism>
<dbReference type="Gene3D" id="1.20.120.740">
    <property type="entry name" value="YgfB uncharacterised protein family UPF0149, PF03695"/>
    <property type="match status" value="1"/>
</dbReference>
<dbReference type="InterPro" id="IPR036255">
    <property type="entry name" value="YgfB-like_sf"/>
</dbReference>
<proteinExistence type="inferred from homology"/>
<dbReference type="PANTHER" id="PTHR37528:SF1">
    <property type="entry name" value="UPF0149 PROTEIN YGFB"/>
    <property type="match status" value="1"/>
</dbReference>
<evidence type="ECO:0000256" key="1">
    <source>
        <dbReference type="ARBA" id="ARBA00038308"/>
    </source>
</evidence>
<dbReference type="RefSeq" id="WP_011327261.1">
    <property type="nucleotide sequence ID" value="NZ_CP011034.1"/>
</dbReference>
<dbReference type="PATRIC" id="fig|1315283.4.peg.571"/>
<evidence type="ECO:0000313" key="3">
    <source>
        <dbReference type="Proteomes" id="UP000065261"/>
    </source>
</evidence>
<evidence type="ECO:0000313" key="2">
    <source>
        <dbReference type="EMBL" id="ALS31973.1"/>
    </source>
</evidence>
<dbReference type="OrthoDB" id="9783391at2"/>